<protein>
    <recommendedName>
        <fullName evidence="1">Temptin Cys/Cys disulfide domain-containing protein</fullName>
    </recommendedName>
</protein>
<feature type="domain" description="Temptin Cys/Cys disulfide" evidence="1">
    <location>
        <begin position="10"/>
        <end position="107"/>
    </location>
</feature>
<dbReference type="STRING" id="225164.V3YZ63"/>
<dbReference type="InterPro" id="IPR055313">
    <property type="entry name" value="Temptin-like"/>
</dbReference>
<dbReference type="Proteomes" id="UP000030746">
    <property type="component" value="Unassembled WGS sequence"/>
</dbReference>
<dbReference type="EMBL" id="KB203683">
    <property type="protein sequence ID" value="ESO83433.1"/>
    <property type="molecule type" value="Genomic_DNA"/>
</dbReference>
<name>V3YZ63_LOTGI</name>
<gene>
    <name evidence="2" type="ORF">LOTGIDRAFT_59142</name>
</gene>
<proteinExistence type="predicted"/>
<dbReference type="AlphaFoldDB" id="V3YZ63"/>
<organism evidence="2 3">
    <name type="scientific">Lottia gigantea</name>
    <name type="common">Giant owl limpet</name>
    <dbReference type="NCBI Taxonomy" id="225164"/>
    <lineage>
        <taxon>Eukaryota</taxon>
        <taxon>Metazoa</taxon>
        <taxon>Spiralia</taxon>
        <taxon>Lophotrochozoa</taxon>
        <taxon>Mollusca</taxon>
        <taxon>Gastropoda</taxon>
        <taxon>Patellogastropoda</taxon>
        <taxon>Lottioidea</taxon>
        <taxon>Lottiidae</taxon>
        <taxon>Lottia</taxon>
    </lineage>
</organism>
<feature type="non-terminal residue" evidence="2">
    <location>
        <position position="1"/>
    </location>
</feature>
<accession>V3YZ63</accession>
<dbReference type="PANTHER" id="PTHR34737">
    <property type="entry name" value="EF-HAND DOMAIN-CONTAINING PROTEIN"/>
    <property type="match status" value="1"/>
</dbReference>
<dbReference type="GeneID" id="20251493"/>
<keyword evidence="3" id="KW-1185">Reference proteome</keyword>
<evidence type="ECO:0000313" key="3">
    <source>
        <dbReference type="Proteomes" id="UP000030746"/>
    </source>
</evidence>
<reference evidence="2 3" key="1">
    <citation type="journal article" date="2013" name="Nature">
        <title>Insights into bilaterian evolution from three spiralian genomes.</title>
        <authorList>
            <person name="Simakov O."/>
            <person name="Marletaz F."/>
            <person name="Cho S.J."/>
            <person name="Edsinger-Gonzales E."/>
            <person name="Havlak P."/>
            <person name="Hellsten U."/>
            <person name="Kuo D.H."/>
            <person name="Larsson T."/>
            <person name="Lv J."/>
            <person name="Arendt D."/>
            <person name="Savage R."/>
            <person name="Osoegawa K."/>
            <person name="de Jong P."/>
            <person name="Grimwood J."/>
            <person name="Chapman J.A."/>
            <person name="Shapiro H."/>
            <person name="Aerts A."/>
            <person name="Otillar R.P."/>
            <person name="Terry A.Y."/>
            <person name="Boore J.L."/>
            <person name="Grigoriev I.V."/>
            <person name="Lindberg D.R."/>
            <person name="Seaver E.C."/>
            <person name="Weisblat D.A."/>
            <person name="Putnam N.H."/>
            <person name="Rokhsar D.S."/>
        </authorList>
    </citation>
    <scope>NUCLEOTIDE SEQUENCE [LARGE SCALE GENOMIC DNA]</scope>
</reference>
<dbReference type="OrthoDB" id="129121at2759"/>
<dbReference type="RefSeq" id="XP_009065838.1">
    <property type="nucleotide sequence ID" value="XM_009067590.1"/>
</dbReference>
<dbReference type="CTD" id="20251493"/>
<feature type="non-terminal residue" evidence="2">
    <location>
        <position position="107"/>
    </location>
</feature>
<dbReference type="PANTHER" id="PTHR34737:SF2">
    <property type="entry name" value="EF-HAND DOMAIN-CONTAINING PROTEIN"/>
    <property type="match status" value="1"/>
</dbReference>
<dbReference type="HOGENOM" id="CLU_079777_4_1_1"/>
<dbReference type="OMA" id="ICEPMND"/>
<evidence type="ECO:0000313" key="2">
    <source>
        <dbReference type="EMBL" id="ESO83433.1"/>
    </source>
</evidence>
<evidence type="ECO:0000259" key="1">
    <source>
        <dbReference type="Pfam" id="PF24784"/>
    </source>
</evidence>
<sequence length="107" mass="11346">LSLSLLIVHVNCYGEFKDTIPNGHSVVNPCSAFGLSWSGVGHRSASGGGDLNEFGTDYDKAGRTWTQSLCMKDSDGDGYTNGQELGDPNCVWTVGQQIQAEPMGHPG</sequence>
<dbReference type="KEGG" id="lgi:LOTGIDRAFT_59142"/>
<dbReference type="InterPro" id="IPR057626">
    <property type="entry name" value="S-S_Temptin"/>
</dbReference>
<dbReference type="Pfam" id="PF24784">
    <property type="entry name" value="Temptin_C"/>
    <property type="match status" value="1"/>
</dbReference>